<dbReference type="InterPro" id="IPR036410">
    <property type="entry name" value="HSP_DnaJ_Cys-rich_dom_sf"/>
</dbReference>
<evidence type="ECO:0000313" key="2">
    <source>
        <dbReference type="Proteomes" id="UP000520011"/>
    </source>
</evidence>
<sequence>MNLAKLFELQRQLDEHIEREHPRQEGEDRLAKKILALYSELGELLNEWRGFKFWSNDQEPRTYKKHICPICHGEGYFSITEEWRYSKCEECDGEGYTHESNPLLEEYVDCLHFILSIGLELGITEIHNLSSDKGADLLFMFMEVNESSIILIQYAIDGNDAYSSIAYIDMFEKFLGLGEMLGFTWEQIEEAYLRKNAVNHERQNNNY</sequence>
<dbReference type="Proteomes" id="UP000520011">
    <property type="component" value="Unassembled WGS sequence"/>
</dbReference>
<reference evidence="1 2" key="1">
    <citation type="submission" date="2020-08" db="EMBL/GenBank/DDBJ databases">
        <title>Genomic Encyclopedia of Type Strains, Phase IV (KMG-IV): sequencing the most valuable type-strain genomes for metagenomic binning, comparative biology and taxonomic classification.</title>
        <authorList>
            <person name="Goeker M."/>
        </authorList>
    </citation>
    <scope>NUCLEOTIDE SEQUENCE [LARGE SCALE GENOMIC DNA]</scope>
    <source>
        <strain evidence="1 2">DSM 16325</strain>
    </source>
</reference>
<dbReference type="Gene3D" id="1.10.4010.10">
    <property type="entry name" value="Type II deoxyuridine triphosphatase"/>
    <property type="match status" value="1"/>
</dbReference>
<organism evidence="1 2">
    <name type="scientific">Anoxybacteroides tepidamans</name>
    <dbReference type="NCBI Taxonomy" id="265948"/>
    <lineage>
        <taxon>Bacteria</taxon>
        <taxon>Bacillati</taxon>
        <taxon>Bacillota</taxon>
        <taxon>Bacilli</taxon>
        <taxon>Bacillales</taxon>
        <taxon>Anoxybacillaceae</taxon>
        <taxon>Anoxybacteroides</taxon>
    </lineage>
</organism>
<keyword evidence="2" id="KW-1185">Reference proteome</keyword>
<evidence type="ECO:0000313" key="1">
    <source>
        <dbReference type="EMBL" id="MBB5324663.1"/>
    </source>
</evidence>
<dbReference type="PIRSF" id="PIRSF030140">
    <property type="entry name" value="UCP030140"/>
    <property type="match status" value="1"/>
</dbReference>
<dbReference type="SUPFAM" id="SSF101386">
    <property type="entry name" value="all-alpha NTP pyrophosphatases"/>
    <property type="match status" value="1"/>
</dbReference>
<protein>
    <submittedName>
        <fullName evidence="1">Dimeric dUTPase (All-alpha-NTP-PPase superfamily)</fullName>
    </submittedName>
</protein>
<dbReference type="CDD" id="cd11527">
    <property type="entry name" value="NTP-PPase_dUTPase"/>
    <property type="match status" value="1"/>
</dbReference>
<dbReference type="Pfam" id="PF08761">
    <property type="entry name" value="dUTPase_2"/>
    <property type="match status" value="2"/>
</dbReference>
<proteinExistence type="predicted"/>
<gene>
    <name evidence="1" type="ORF">HNQ34_001761</name>
</gene>
<dbReference type="InterPro" id="IPR016947">
    <property type="entry name" value="UCP030140"/>
</dbReference>
<dbReference type="EMBL" id="JACHEP010000008">
    <property type="protein sequence ID" value="MBB5324663.1"/>
    <property type="molecule type" value="Genomic_DNA"/>
</dbReference>
<dbReference type="InterPro" id="IPR014871">
    <property type="entry name" value="dUTPase/dCTP_pyrophosphatase"/>
</dbReference>
<accession>A0A7W8IQB2</accession>
<dbReference type="SUPFAM" id="SSF57938">
    <property type="entry name" value="DnaJ/Hsp40 cysteine-rich domain"/>
    <property type="match status" value="1"/>
</dbReference>
<dbReference type="RefSeq" id="WP_183253604.1">
    <property type="nucleotide sequence ID" value="NZ_JACHEP010000008.1"/>
</dbReference>
<dbReference type="AlphaFoldDB" id="A0A7W8IQB2"/>
<comment type="caution">
    <text evidence="1">The sequence shown here is derived from an EMBL/GenBank/DDBJ whole genome shotgun (WGS) entry which is preliminary data.</text>
</comment>
<name>A0A7W8IQB2_9BACL</name>